<protein>
    <recommendedName>
        <fullName evidence="2">DUF1989 domain-containing protein</fullName>
    </recommendedName>
</protein>
<sequence>MSDSAKQIPDGEADWGTKHPEPSDAEARRAAKPVVCYDVENLPPFDAPFYQAVRQEAVRTVKLEIPPREARCFTVPAGSFFRISCLHGSQVGDLNLWQRDNLTERFFSGKTRQLHATHLSTGDRLWSNMPYLRPIATITDDSLSWYGWDDDGAGVHDVIGTRCDPYTHHRLHDEHYHHCCHSNLMRALADKLGVSQKEAEPYMHDVLNVFMCTGFTRDTHQYFMKASPARQGDYIEFFAETDLLGALSACPGGDCSDTHSSDEAQCYPLTIEVFTPPADCLRYWTPFQPSEYCSG</sequence>
<evidence type="ECO:0000313" key="3">
    <source>
        <dbReference type="EMBL" id="CZF78675.1"/>
    </source>
</evidence>
<dbReference type="PANTHER" id="PTHR31527:SF0">
    <property type="entry name" value="RE64534P"/>
    <property type="match status" value="1"/>
</dbReference>
<dbReference type="PANTHER" id="PTHR31527">
    <property type="entry name" value="RE64534P"/>
    <property type="match status" value="1"/>
</dbReference>
<dbReference type="Proteomes" id="UP000071641">
    <property type="component" value="Unassembled WGS sequence"/>
</dbReference>
<dbReference type="OrthoDB" id="9792415at2"/>
<evidence type="ECO:0000259" key="2">
    <source>
        <dbReference type="Pfam" id="PF09347"/>
    </source>
</evidence>
<feature type="region of interest" description="Disordered" evidence="1">
    <location>
        <begin position="1"/>
        <end position="27"/>
    </location>
</feature>
<dbReference type="AlphaFoldDB" id="A0A128EWZ8"/>
<dbReference type="RefSeq" id="WP_062661320.1">
    <property type="nucleotide sequence ID" value="NZ_FIZX01000001.1"/>
</dbReference>
<reference evidence="4" key="1">
    <citation type="submission" date="2016-02" db="EMBL/GenBank/DDBJ databases">
        <authorList>
            <person name="Rodrigo-Torres Lidia"/>
            <person name="Arahal R.David."/>
        </authorList>
    </citation>
    <scope>NUCLEOTIDE SEQUENCE [LARGE SCALE GENOMIC DNA]</scope>
    <source>
        <strain evidence="4">CECT 9029</strain>
    </source>
</reference>
<keyword evidence="4" id="KW-1185">Reference proteome</keyword>
<dbReference type="STRING" id="1796497.GCE9029_00987"/>
<dbReference type="InterPro" id="IPR018959">
    <property type="entry name" value="DUF1989"/>
</dbReference>
<evidence type="ECO:0000313" key="4">
    <source>
        <dbReference type="Proteomes" id="UP000071641"/>
    </source>
</evidence>
<feature type="compositionally biased region" description="Basic and acidic residues" evidence="1">
    <location>
        <begin position="15"/>
        <end position="27"/>
    </location>
</feature>
<dbReference type="Pfam" id="PF09347">
    <property type="entry name" value="DUF1989"/>
    <property type="match status" value="1"/>
</dbReference>
<accession>A0A128EWZ8</accession>
<organism evidence="3 4">
    <name type="scientific">Grimontia celer</name>
    <dbReference type="NCBI Taxonomy" id="1796497"/>
    <lineage>
        <taxon>Bacteria</taxon>
        <taxon>Pseudomonadati</taxon>
        <taxon>Pseudomonadota</taxon>
        <taxon>Gammaproteobacteria</taxon>
        <taxon>Vibrionales</taxon>
        <taxon>Vibrionaceae</taxon>
        <taxon>Grimontia</taxon>
    </lineage>
</organism>
<name>A0A128EWZ8_9GAMM</name>
<proteinExistence type="predicted"/>
<feature type="domain" description="DUF1989" evidence="2">
    <location>
        <begin position="64"/>
        <end position="244"/>
    </location>
</feature>
<gene>
    <name evidence="3" type="ORF">GCE9029_00987</name>
</gene>
<evidence type="ECO:0000256" key="1">
    <source>
        <dbReference type="SAM" id="MobiDB-lite"/>
    </source>
</evidence>
<dbReference type="EMBL" id="FIZX01000001">
    <property type="protein sequence ID" value="CZF78675.1"/>
    <property type="molecule type" value="Genomic_DNA"/>
</dbReference>